<feature type="transmembrane region" description="Helical" evidence="7">
    <location>
        <begin position="347"/>
        <end position="363"/>
    </location>
</feature>
<dbReference type="SUPFAM" id="SSF103473">
    <property type="entry name" value="MFS general substrate transporter"/>
    <property type="match status" value="1"/>
</dbReference>
<evidence type="ECO:0000256" key="1">
    <source>
        <dbReference type="ARBA" id="ARBA00004651"/>
    </source>
</evidence>
<keyword evidence="5 7" id="KW-1133">Transmembrane helix</keyword>
<dbReference type="Pfam" id="PF07690">
    <property type="entry name" value="MFS_1"/>
    <property type="match status" value="1"/>
</dbReference>
<dbReference type="PANTHER" id="PTHR23517:SF2">
    <property type="entry name" value="MULTIDRUG RESISTANCE PROTEIN MDTH"/>
    <property type="match status" value="1"/>
</dbReference>
<feature type="domain" description="Major facilitator superfamily (MFS) profile" evidence="8">
    <location>
        <begin position="16"/>
        <end position="459"/>
    </location>
</feature>
<protein>
    <submittedName>
        <fullName evidence="9">MFS transporter</fullName>
    </submittedName>
</protein>
<feature type="transmembrane region" description="Helical" evidence="7">
    <location>
        <begin position="145"/>
        <end position="166"/>
    </location>
</feature>
<dbReference type="PROSITE" id="PS50850">
    <property type="entry name" value="MFS"/>
    <property type="match status" value="1"/>
</dbReference>
<evidence type="ECO:0000259" key="8">
    <source>
        <dbReference type="PROSITE" id="PS50850"/>
    </source>
</evidence>
<keyword evidence="10" id="KW-1185">Reference proteome</keyword>
<feature type="transmembrane region" description="Helical" evidence="7">
    <location>
        <begin position="16"/>
        <end position="34"/>
    </location>
</feature>
<evidence type="ECO:0000256" key="3">
    <source>
        <dbReference type="ARBA" id="ARBA00022475"/>
    </source>
</evidence>
<feature type="transmembrane region" description="Helical" evidence="7">
    <location>
        <begin position="404"/>
        <end position="428"/>
    </location>
</feature>
<feature type="transmembrane region" description="Helical" evidence="7">
    <location>
        <begin position="172"/>
        <end position="191"/>
    </location>
</feature>
<feature type="transmembrane region" description="Helical" evidence="7">
    <location>
        <begin position="269"/>
        <end position="293"/>
    </location>
</feature>
<evidence type="ECO:0000313" key="10">
    <source>
        <dbReference type="Proteomes" id="UP001489333"/>
    </source>
</evidence>
<keyword evidence="3" id="KW-1003">Cell membrane</keyword>
<keyword evidence="2" id="KW-0813">Transport</keyword>
<reference evidence="9 10" key="1">
    <citation type="submission" date="2024-04" db="EMBL/GenBank/DDBJ databases">
        <title>Novel Shewanella species isolated from Baltic Sea sediments.</title>
        <authorList>
            <person name="Martin-Rodriguez A.J."/>
            <person name="Fernandez-Juarez V."/>
            <person name="Valeriano V.D."/>
            <person name="Mihindukulasooriya I."/>
            <person name="Ceresnova L."/>
            <person name="Joffre E."/>
            <person name="Jensie-Markopoulos S."/>
            <person name="Moore E.R.B."/>
            <person name="Sjoling A."/>
        </authorList>
    </citation>
    <scope>NUCLEOTIDE SEQUENCE [LARGE SCALE GENOMIC DNA]</scope>
    <source>
        <strain evidence="9 10">VAX-SP0-0CM-1</strain>
    </source>
</reference>
<comment type="caution">
    <text evidence="9">The sequence shown here is derived from an EMBL/GenBank/DDBJ whole genome shotgun (WGS) entry which is preliminary data.</text>
</comment>
<feature type="transmembrane region" description="Helical" evidence="7">
    <location>
        <begin position="313"/>
        <end position="335"/>
    </location>
</feature>
<evidence type="ECO:0000256" key="2">
    <source>
        <dbReference type="ARBA" id="ARBA00022448"/>
    </source>
</evidence>
<feature type="transmembrane region" description="Helical" evidence="7">
    <location>
        <begin position="434"/>
        <end position="454"/>
    </location>
</feature>
<proteinExistence type="predicted"/>
<accession>A0ABU9UPX8</accession>
<dbReference type="Gene3D" id="1.20.1250.20">
    <property type="entry name" value="MFS general substrate transporter like domains"/>
    <property type="match status" value="1"/>
</dbReference>
<gene>
    <name evidence="9" type="ORF">AAGS29_06825</name>
</gene>
<dbReference type="Proteomes" id="UP001489333">
    <property type="component" value="Unassembled WGS sequence"/>
</dbReference>
<dbReference type="InterPro" id="IPR050171">
    <property type="entry name" value="MFS_Transporters"/>
</dbReference>
<keyword evidence="6 7" id="KW-0472">Membrane</keyword>
<organism evidence="9 10">
    <name type="scientific">Shewanella vaxholmensis</name>
    <dbReference type="NCBI Taxonomy" id="3063535"/>
    <lineage>
        <taxon>Bacteria</taxon>
        <taxon>Pseudomonadati</taxon>
        <taxon>Pseudomonadota</taxon>
        <taxon>Gammaproteobacteria</taxon>
        <taxon>Alteromonadales</taxon>
        <taxon>Shewanellaceae</taxon>
        <taxon>Shewanella</taxon>
    </lineage>
</organism>
<dbReference type="InterPro" id="IPR036259">
    <property type="entry name" value="MFS_trans_sf"/>
</dbReference>
<name>A0ABU9UPX8_9GAMM</name>
<dbReference type="InterPro" id="IPR020846">
    <property type="entry name" value="MFS_dom"/>
</dbReference>
<evidence type="ECO:0000256" key="4">
    <source>
        <dbReference type="ARBA" id="ARBA00022692"/>
    </source>
</evidence>
<evidence type="ECO:0000313" key="9">
    <source>
        <dbReference type="EMBL" id="MEM6248323.1"/>
    </source>
</evidence>
<evidence type="ECO:0000256" key="7">
    <source>
        <dbReference type="SAM" id="Phobius"/>
    </source>
</evidence>
<dbReference type="PANTHER" id="PTHR23517">
    <property type="entry name" value="RESISTANCE PROTEIN MDTM, PUTATIVE-RELATED-RELATED"/>
    <property type="match status" value="1"/>
</dbReference>
<evidence type="ECO:0000256" key="5">
    <source>
        <dbReference type="ARBA" id="ARBA00022989"/>
    </source>
</evidence>
<dbReference type="RefSeq" id="WP_311906007.1">
    <property type="nucleotide sequence ID" value="NZ_JAUOEV010000011.1"/>
</dbReference>
<dbReference type="EMBL" id="JBCHKU010000007">
    <property type="protein sequence ID" value="MEM6248323.1"/>
    <property type="molecule type" value="Genomic_DNA"/>
</dbReference>
<comment type="subcellular location">
    <subcellularLocation>
        <location evidence="1">Cell membrane</location>
        <topology evidence="1">Multi-pass membrane protein</topology>
    </subcellularLocation>
</comment>
<feature type="transmembrane region" description="Helical" evidence="7">
    <location>
        <begin position="46"/>
        <end position="71"/>
    </location>
</feature>
<dbReference type="InterPro" id="IPR011701">
    <property type="entry name" value="MFS"/>
</dbReference>
<evidence type="ECO:0000256" key="6">
    <source>
        <dbReference type="ARBA" id="ARBA00023136"/>
    </source>
</evidence>
<keyword evidence="4 7" id="KW-0812">Transmembrane</keyword>
<feature type="transmembrane region" description="Helical" evidence="7">
    <location>
        <begin position="369"/>
        <end position="392"/>
    </location>
</feature>
<sequence length="468" mass="51002">MHSDVSLQRFKQFPRLMWIFLFGSFITRGSYYMVWPFLAVILYEKFALSATEVGMVLSSAAIISVFTSFVGSSLSDRIGRHKLMYVTGTLYIISFSLLAEANSVEGYVVVMTLCSMATSLWRPLTSAAIGDIIADPKTRELAMQSLYFIVNVGCAVGPMLGVWLGLTGKQSSFYLTAVAFAVLLIMLYWGFNYQTRQDAALAAGASSNDNLSGGTSGTESDGASECACDCVNGCVNGITSDGVNRGVNGVSSDTETSTKKAAVVSRKQIIAILLQDKLLQCLIFANILCMFIYAQMDSSLIQYLTRAGAPDLLTLISGMIFTNAMVIISTQFLLLKLMARFSLVKRIQIGLLLLICSQVWLAFNPLDLFWGWIGAIVVMSVAETILFPTMNVHIDRLAPEHLRGAYFGAASFYDLGFALAPLGGGIILDHFGGQWLFLTGAALSVLVIYLYSILDKLPRPDFAMFKAD</sequence>